<accession>A0A3P2A324</accession>
<dbReference type="RefSeq" id="WP_124795168.1">
    <property type="nucleotide sequence ID" value="NZ_RQYC01000010.1"/>
</dbReference>
<protein>
    <recommendedName>
        <fullName evidence="3">Helix-turn-helix domain-containing protein</fullName>
    </recommendedName>
</protein>
<dbReference type="AlphaFoldDB" id="A0A3P2A324"/>
<comment type="caution">
    <text evidence="1">The sequence shown here is derived from an EMBL/GenBank/DDBJ whole genome shotgun (WGS) entry which is preliminary data.</text>
</comment>
<reference evidence="1 2" key="1">
    <citation type="submission" date="2018-11" db="EMBL/GenBank/DDBJ databases">
        <title>Genomes From Bacteria Associated with the Canine Oral Cavity: a Test Case for Automated Genome-Based Taxonomic Assignment.</title>
        <authorList>
            <person name="Coil D.A."/>
            <person name="Jospin G."/>
            <person name="Darling A.E."/>
            <person name="Wallis C."/>
            <person name="Davis I.J."/>
            <person name="Harris S."/>
            <person name="Eisen J.A."/>
            <person name="Holcombe L.J."/>
            <person name="O'Flynn C."/>
        </authorList>
    </citation>
    <scope>NUCLEOTIDE SEQUENCE [LARGE SCALE GENOMIC DNA]</scope>
    <source>
        <strain evidence="1 2">COT-280</strain>
    </source>
</reference>
<proteinExistence type="predicted"/>
<dbReference type="OrthoDB" id="8859808at2"/>
<evidence type="ECO:0000313" key="1">
    <source>
        <dbReference type="EMBL" id="RRD89827.1"/>
    </source>
</evidence>
<name>A0A3P2A324_9NEIS</name>
<evidence type="ECO:0008006" key="3">
    <source>
        <dbReference type="Google" id="ProtNLM"/>
    </source>
</evidence>
<organism evidence="1 2">
    <name type="scientific">Conchiformibius steedae</name>
    <dbReference type="NCBI Taxonomy" id="153493"/>
    <lineage>
        <taxon>Bacteria</taxon>
        <taxon>Pseudomonadati</taxon>
        <taxon>Pseudomonadota</taxon>
        <taxon>Betaproteobacteria</taxon>
        <taxon>Neisseriales</taxon>
        <taxon>Neisseriaceae</taxon>
        <taxon>Conchiformibius</taxon>
    </lineage>
</organism>
<sequence length="100" mass="11393">MLDTEKVLLALQDGPQTTFDLRAKGICSTGQVISRLRKQLKRQGYCIKTQRCSCTDEAGVEHHGVARYYLRKCACQMVDNTVIAKQTNAHRYQHAQLRLI</sequence>
<dbReference type="Proteomes" id="UP000269923">
    <property type="component" value="Unassembled WGS sequence"/>
</dbReference>
<keyword evidence="2" id="KW-1185">Reference proteome</keyword>
<gene>
    <name evidence="1" type="ORF">EII21_07245</name>
</gene>
<dbReference type="EMBL" id="RQYC01000010">
    <property type="protein sequence ID" value="RRD89827.1"/>
    <property type="molecule type" value="Genomic_DNA"/>
</dbReference>
<evidence type="ECO:0000313" key="2">
    <source>
        <dbReference type="Proteomes" id="UP000269923"/>
    </source>
</evidence>